<dbReference type="PANTHER" id="PTHR24559:SF440">
    <property type="entry name" value="RIBONUCLEASE H"/>
    <property type="match status" value="1"/>
</dbReference>
<name>A0A6I9YAW0_9SAUR</name>
<dbReference type="SUPFAM" id="SSF56672">
    <property type="entry name" value="DNA/RNA polymerases"/>
    <property type="match status" value="1"/>
</dbReference>
<feature type="domain" description="Reverse transcriptase" evidence="3">
    <location>
        <begin position="1"/>
        <end position="231"/>
    </location>
</feature>
<dbReference type="AlphaFoldDB" id="A0A6I9YAW0"/>
<reference evidence="5" key="1">
    <citation type="submission" date="2025-08" db="UniProtKB">
        <authorList>
            <consortium name="RefSeq"/>
        </authorList>
    </citation>
    <scope>IDENTIFICATION</scope>
    <source>
        <tissue evidence="5">Skeletal muscle</tissue>
    </source>
</reference>
<dbReference type="PROSITE" id="PS50878">
    <property type="entry name" value="RT_POL"/>
    <property type="match status" value="1"/>
</dbReference>
<comment type="similarity">
    <text evidence="1">Belongs to the beta type-B retroviral polymerase family. HERV class-II K(HML-2) pol subfamily.</text>
</comment>
<accession>A0A6I9YAW0</accession>
<dbReference type="GO" id="GO:0003964">
    <property type="term" value="F:RNA-directed DNA polymerase activity"/>
    <property type="evidence" value="ECO:0007669"/>
    <property type="project" value="UniProtKB-KW"/>
</dbReference>
<keyword evidence="4" id="KW-1185">Reference proteome</keyword>
<dbReference type="GO" id="GO:0004523">
    <property type="term" value="F:RNA-DNA hybrid ribonuclease activity"/>
    <property type="evidence" value="ECO:0007669"/>
    <property type="project" value="UniProtKB-EC"/>
</dbReference>
<organism evidence="4 5">
    <name type="scientific">Thamnophis sirtalis</name>
    <dbReference type="NCBI Taxonomy" id="35019"/>
    <lineage>
        <taxon>Eukaryota</taxon>
        <taxon>Metazoa</taxon>
        <taxon>Chordata</taxon>
        <taxon>Craniata</taxon>
        <taxon>Vertebrata</taxon>
        <taxon>Euteleostomi</taxon>
        <taxon>Lepidosauria</taxon>
        <taxon>Squamata</taxon>
        <taxon>Bifurcata</taxon>
        <taxon>Unidentata</taxon>
        <taxon>Episquamata</taxon>
        <taxon>Toxicofera</taxon>
        <taxon>Serpentes</taxon>
        <taxon>Colubroidea</taxon>
        <taxon>Colubridae</taxon>
        <taxon>Natricinae</taxon>
        <taxon>Thamnophis</taxon>
    </lineage>
</organism>
<dbReference type="InterPro" id="IPR043502">
    <property type="entry name" value="DNA/RNA_pol_sf"/>
</dbReference>
<dbReference type="InterPro" id="IPR053134">
    <property type="entry name" value="RNA-dir_DNA_polymerase"/>
</dbReference>
<evidence type="ECO:0000256" key="1">
    <source>
        <dbReference type="ARBA" id="ARBA00010879"/>
    </source>
</evidence>
<keyword evidence="5" id="KW-0548">Nucleotidyltransferase</keyword>
<dbReference type="OrthoDB" id="9045514at2759"/>
<evidence type="ECO:0000259" key="3">
    <source>
        <dbReference type="PROSITE" id="PS50878"/>
    </source>
</evidence>
<dbReference type="Proteomes" id="UP000504617">
    <property type="component" value="Unplaced"/>
</dbReference>
<gene>
    <name evidence="5" type="primary">LOC106548292</name>
</gene>
<keyword evidence="5" id="KW-0695">RNA-directed DNA polymerase</keyword>
<proteinExistence type="inferred from homology"/>
<dbReference type="KEGG" id="tsr:106548292"/>
<dbReference type="CDD" id="cd01647">
    <property type="entry name" value="RT_LTR"/>
    <property type="match status" value="1"/>
</dbReference>
<keyword evidence="5" id="KW-0808">Transferase</keyword>
<dbReference type="InterPro" id="IPR043128">
    <property type="entry name" value="Rev_trsase/Diguanyl_cyclase"/>
</dbReference>
<dbReference type="Gene3D" id="3.30.70.270">
    <property type="match status" value="2"/>
</dbReference>
<evidence type="ECO:0000313" key="5">
    <source>
        <dbReference type="RefSeq" id="XP_013921110.1"/>
    </source>
</evidence>
<evidence type="ECO:0000313" key="4">
    <source>
        <dbReference type="Proteomes" id="UP000504617"/>
    </source>
</evidence>
<dbReference type="EC" id="3.1.26.4" evidence="2"/>
<dbReference type="RefSeq" id="XP_013921110.1">
    <property type="nucleotide sequence ID" value="XM_014065635.1"/>
</dbReference>
<dbReference type="GeneID" id="106548292"/>
<dbReference type="Pfam" id="PF00078">
    <property type="entry name" value="RVT_1"/>
    <property type="match status" value="1"/>
</dbReference>
<dbReference type="PANTHER" id="PTHR24559">
    <property type="entry name" value="TRANSPOSON TY3-I GAG-POL POLYPROTEIN"/>
    <property type="match status" value="1"/>
</dbReference>
<evidence type="ECO:0000256" key="2">
    <source>
        <dbReference type="ARBA" id="ARBA00012180"/>
    </source>
</evidence>
<sequence length="253" mass="29786">MSSVSRGQTKCRCTNLMTAPLTWYWTRSSLWVACTPCPNRSWPHCRTFWTRTSPGVLSVPRLHHCLPRSCSSKRRLGIRDCCNYRCLNAITVRNCYPLPLIPEFLERLWEATVFTKLDLRGAYNLVRVREGDEWKTAFGTRYGHFEYTVMSFGLTNAPTVFQQFMNDIFRDLLDQFVVIYLDDILIYSTSQKDHLQHLCLVMQRLREHRLFAKLEKCQFWQTTIEFLGHCTHPEGIVMEPGKVEALRNWQPPR</sequence>
<protein>
    <recommendedName>
        <fullName evidence="2">ribonuclease H</fullName>
        <ecNumber evidence="2">3.1.26.4</ecNumber>
    </recommendedName>
</protein>
<dbReference type="InterPro" id="IPR000477">
    <property type="entry name" value="RT_dom"/>
</dbReference>